<gene>
    <name evidence="2" type="primary">41</name>
    <name evidence="2" type="ORF">SEA_TUNATARTARE_41</name>
</gene>
<dbReference type="KEGG" id="vg:77927609"/>
<evidence type="ECO:0000313" key="2">
    <source>
        <dbReference type="EMBL" id="QWT29933.1"/>
    </source>
</evidence>
<dbReference type="Proteomes" id="UP000683399">
    <property type="component" value="Segment"/>
</dbReference>
<sequence>MSQISTANVIKTPEVVLNPVFFLPPDVVDVRVGDTSDPTEEDGVTYDDVIDADDALTEDGSSTDDGTVVDTPNIPIDDDGEGAEVLPTPQWMQIIDQQVRIAPDGKAVVDVVIELEDVTGATEYDVRMTKA</sequence>
<name>A0A8F2E6J9_9CAUD</name>
<organism evidence="2 3">
    <name type="scientific">Streptomyces phage TunaTartare</name>
    <dbReference type="NCBI Taxonomy" id="2848887"/>
    <lineage>
        <taxon>Viruses</taxon>
        <taxon>Duplodnaviria</taxon>
        <taxon>Heunggongvirae</taxon>
        <taxon>Uroviricota</taxon>
        <taxon>Caudoviricetes</taxon>
        <taxon>Stanwilliamsviridae</taxon>
        <taxon>Loccivirinae</taxon>
        <taxon>Faustvirus</taxon>
        <taxon>Faustvirus tunatartare</taxon>
    </lineage>
</organism>
<feature type="region of interest" description="Disordered" evidence="1">
    <location>
        <begin position="53"/>
        <end position="83"/>
    </location>
</feature>
<protein>
    <submittedName>
        <fullName evidence="2">Uncharacterized protein</fullName>
    </submittedName>
</protein>
<keyword evidence="3" id="KW-1185">Reference proteome</keyword>
<reference evidence="2 3" key="1">
    <citation type="submission" date="2021-03" db="EMBL/GenBank/DDBJ databases">
        <authorList>
            <person name="Alqahtani R."/>
            <person name="Behailu E."/>
            <person name="Cappabianca D.W."/>
            <person name="Csanadi-Schwartz K.M."/>
            <person name="Dalal A.S."/>
            <person name="Fahim M.S."/>
            <person name="Franklin J.M."/>
            <person name="Gluckman M.H."/>
            <person name="Levine C.J."/>
            <person name="Martin N."/>
            <person name="Milza N."/>
            <person name="Najmabadi R."/>
            <person name="Newman A.M."/>
            <person name="Pajunar M."/>
            <person name="Qalawee I."/>
            <person name="Rizvi A."/>
            <person name="Samuel A."/>
            <person name="Smith A."/>
            <person name="Swann F.E."/>
            <person name="Sweeney P."/>
            <person name="Torres N.R."/>
            <person name="Ventrone L."/>
            <person name="Ventura L."/>
            <person name="Wroe M."/>
            <person name="Acquaye N.A."/>
            <person name="Agnes T.J."/>
            <person name="Ahmed A."/>
            <person name="Ahmed S."/>
            <person name="Amodu B.A."/>
            <person name="Arefeayne N.F."/>
            <person name="Asamoah-Frimpong E.A."/>
            <person name="Attaran A."/>
            <person name="Barragan J.M."/>
            <person name="Baumgarten L.N."/>
            <person name="Berhane B."/>
            <person name="Beyene A."/>
            <person name="Bhattarai B."/>
            <person name="Biondokin D.V."/>
            <person name="Boone B.K."/>
            <person name="Burney S.Z."/>
            <person name="Cayanan J.T."/>
            <person name="Cesta G."/>
            <person name="Chang J."/>
            <person name="Chavez J."/>
            <person name="Chorbajian C."/>
            <person name="Christian S."/>
            <person name="Corns J.R."/>
            <person name="Corns N.R."/>
            <person name="Cowan J.T."/>
            <person name="Coyne C."/>
            <person name="Dadzie B."/>
            <person name="Datu D.V."/>
            <person name="Deng B.C."/>
            <person name="Der L."/>
            <person name="Dickerson K."/>
            <person name="Dozier E."/>
            <person name="Egbunine A.O."/>
            <person name="Farooq M."/>
            <person name="Fonge A.E."/>
            <person name="Ghomsi-Nono M.P."/>
            <person name="Giampietro H."/>
            <person name="Gunnison R.P."/>
            <person name="Han S.H."/>
            <person name="Hennigan A.J."/>
            <person name="Hong A.N."/>
            <person name="Ijomor E.C."/>
            <person name="Jalali A."/>
            <person name="Jamil T.Z."/>
            <person name="Jenkins C.R."/>
            <person name="Joseph M.A."/>
            <person name="Jowanowitch O.J."/>
            <person name="Kang D."/>
            <person name="Khan A."/>
            <person name="Khan Z.K."/>
            <person name="Kiewe T."/>
            <person name="Kjerulf A.B."/>
            <person name="Kolosey V."/>
            <person name="Kurup M."/>
            <person name="Lee V.H."/>
            <person name="Llontop-Maldonado V."/>
            <person name="Long P."/>
            <person name="Lu N."/>
            <person name="Majekodunmi A."/>
            <person name="Malik H.W."/>
            <person name="Marcellino S.C."/>
            <person name="Martinez L.A."/>
            <person name="Meher F.N."/>
            <person name="Michelin M.A."/>
            <person name="Mitchell K.G."/>
            <person name="Mullens W.J."/>
            <person name="Nwakama C."/>
            <person name="Nwosu F.T."/>
            <person name="Oboh E.C."/>
            <person name="Odujinrin O."/>
            <person name="Ogunsan O."/>
            <person name="O'Neill K."/>
            <person name="Oxlaj J.A."/>
            <person name="Patel A.K."/>
            <person name="Patel B.R."/>
            <person name="Pham Q."/>
            <person name="Porter J."/>
            <person name="Portes J."/>
            <person name="Prokopenko A."/>
            <person name="Quraishi M."/>
            <person name="Qureshi M."/>
            <person name="Rivera A."/>
            <person name="Rubalsky V."/>
            <person name="Saikali Y."/>
            <person name="Saqaf K."/>
            <person name="Saroya S.R."/>
            <person name="Seas A."/>
            <person name="Shadrick R.E."/>
            <person name="Sharda N."/>
            <person name="Sigindere M.T."/>
            <person name="Simbi V.G."/>
            <person name="Thuzar C."/>
            <person name="Tran K."/>
            <person name="Tran V.D."/>
            <person name="Trang W."/>
            <person name="Vaishnav N."/>
            <person name="Vuong K."/>
            <person name="Walker C."/>
            <person name="Wallace S.A."/>
            <person name="Warfield J.C."/>
            <person name="Wikina T."/>
            <person name="Wobbeking F.T."/>
            <person name="Worrent L.D."/>
            <person name="Yan T."/>
            <person name="Zehra A."/>
            <person name="Avazpour P."/>
            <person name="Kim F.M."/>
            <person name="Mason K."/>
            <person name="Nguyen D.A."/>
            <person name="Pettit S.M."/>
            <person name="Zhou O.J."/>
            <person name="Brissett D.L."/>
            <person name="Gualtieri C."/>
            <person name="Hufford T.M."/>
            <person name="Ko J.M."/>
            <person name="Novak J.K."/>
            <person name="Smith Z.M."/>
            <person name="Mayer-Bacon C."/>
            <person name="Erill I."/>
            <person name="Caruso S.M."/>
            <person name="Garlena R.A."/>
            <person name="Russell D.A."/>
            <person name="Pope W.H."/>
            <person name="Jacobs-Sera D."/>
            <person name="Hatfull G.F."/>
        </authorList>
    </citation>
    <scope>NUCLEOTIDE SEQUENCE [LARGE SCALE GENOMIC DNA]</scope>
</reference>
<proteinExistence type="predicted"/>
<dbReference type="EMBL" id="MW822145">
    <property type="protein sequence ID" value="QWT29933.1"/>
    <property type="molecule type" value="Genomic_DNA"/>
</dbReference>
<evidence type="ECO:0000313" key="3">
    <source>
        <dbReference type="Proteomes" id="UP000683399"/>
    </source>
</evidence>
<accession>A0A8F2E6J9</accession>
<evidence type="ECO:0000256" key="1">
    <source>
        <dbReference type="SAM" id="MobiDB-lite"/>
    </source>
</evidence>
<dbReference type="GeneID" id="77927609"/>
<dbReference type="RefSeq" id="YP_010651890.1">
    <property type="nucleotide sequence ID" value="NC_070784.1"/>
</dbReference>